<dbReference type="EMBL" id="QPGB01000002">
    <property type="protein sequence ID" value="RCS58429.1"/>
    <property type="molecule type" value="Genomic_DNA"/>
</dbReference>
<organism evidence="2 3">
    <name type="scientific">Parvibium lacunae</name>
    <dbReference type="NCBI Taxonomy" id="1888893"/>
    <lineage>
        <taxon>Bacteria</taxon>
        <taxon>Pseudomonadati</taxon>
        <taxon>Pseudomonadota</taxon>
        <taxon>Betaproteobacteria</taxon>
        <taxon>Burkholderiales</taxon>
        <taxon>Alcaligenaceae</taxon>
        <taxon>Parvibium</taxon>
    </lineage>
</organism>
<feature type="domain" description="AB hydrolase-1" evidence="1">
    <location>
        <begin position="95"/>
        <end position="202"/>
    </location>
</feature>
<dbReference type="GO" id="GO:0016787">
    <property type="term" value="F:hydrolase activity"/>
    <property type="evidence" value="ECO:0007669"/>
    <property type="project" value="UniProtKB-KW"/>
</dbReference>
<dbReference type="PANTHER" id="PTHR43798:SF33">
    <property type="entry name" value="HYDROLASE, PUTATIVE (AFU_ORTHOLOGUE AFUA_2G14860)-RELATED"/>
    <property type="match status" value="1"/>
</dbReference>
<dbReference type="InterPro" id="IPR050266">
    <property type="entry name" value="AB_hydrolase_sf"/>
</dbReference>
<proteinExistence type="predicted"/>
<name>A0A368L4D1_9BURK</name>
<keyword evidence="2" id="KW-0378">Hydrolase</keyword>
<dbReference type="PANTHER" id="PTHR43798">
    <property type="entry name" value="MONOACYLGLYCEROL LIPASE"/>
    <property type="match status" value="1"/>
</dbReference>
<keyword evidence="3" id="KW-1185">Reference proteome</keyword>
<comment type="caution">
    <text evidence="2">The sequence shown here is derived from an EMBL/GenBank/DDBJ whole genome shotgun (WGS) entry which is preliminary data.</text>
</comment>
<evidence type="ECO:0000313" key="2">
    <source>
        <dbReference type="EMBL" id="RCS58429.1"/>
    </source>
</evidence>
<gene>
    <name evidence="2" type="ORF">DU000_06345</name>
</gene>
<dbReference type="GO" id="GO:0016020">
    <property type="term" value="C:membrane"/>
    <property type="evidence" value="ECO:0007669"/>
    <property type="project" value="TreeGrafter"/>
</dbReference>
<dbReference type="InterPro" id="IPR029058">
    <property type="entry name" value="AB_hydrolase_fold"/>
</dbReference>
<evidence type="ECO:0000259" key="1">
    <source>
        <dbReference type="Pfam" id="PF00561"/>
    </source>
</evidence>
<dbReference type="Pfam" id="PF00561">
    <property type="entry name" value="Abhydrolase_1"/>
    <property type="match status" value="1"/>
</dbReference>
<dbReference type="InterPro" id="IPR000073">
    <property type="entry name" value="AB_hydrolase_1"/>
</dbReference>
<accession>A0A368L4D1</accession>
<protein>
    <submittedName>
        <fullName evidence="2">Alpha/beta fold hydrolase</fullName>
    </submittedName>
</protein>
<reference evidence="2 3" key="1">
    <citation type="journal article" date="2018" name="Int. J. Syst. Evol. Microbiol.">
        <title>Parvibium lacunae gen. nov., sp. nov., a new member of the family Alcaligenaceae isolated from a freshwater pond.</title>
        <authorList>
            <person name="Chen W.M."/>
            <person name="Xie P.B."/>
            <person name="Hsu M.Y."/>
            <person name="Sheu S.Y."/>
        </authorList>
    </citation>
    <scope>NUCLEOTIDE SEQUENCE [LARGE SCALE GENOMIC DNA]</scope>
    <source>
        <strain evidence="2 3">KMB9</strain>
    </source>
</reference>
<evidence type="ECO:0000313" key="3">
    <source>
        <dbReference type="Proteomes" id="UP000252357"/>
    </source>
</evidence>
<dbReference type="Proteomes" id="UP000252357">
    <property type="component" value="Unassembled WGS sequence"/>
</dbReference>
<dbReference type="Gene3D" id="3.40.50.1820">
    <property type="entry name" value="alpha/beta hydrolase"/>
    <property type="match status" value="1"/>
</dbReference>
<dbReference type="SUPFAM" id="SSF53474">
    <property type="entry name" value="alpha/beta-Hydrolases"/>
    <property type="match status" value="1"/>
</dbReference>
<sequence>MRKTEMLKRFVKLSSRYIQLAGLRVGLKASAVISPRLAQHWGMRIFAQPAGPRRIRYDYNQYPPFHSLRWCFQPRHRQQQQTLQAYGWGQIDTRPTILLIHGWGGWGLQMGPFVNALLRQGLAVITVDMPAHGHSMGRLATLPLWSEAIEHLFTLQPNLVGAICHSFGGGALTYALTHHARSLSSLRRIALLGAPADMELSLMRFGQALGLSASHTAAIQRGWEEKLHLPFSTMRVEAAVVPKQVAALLVYDEDDPVVGLDELARYQRHWPHAQSLMTKKLGHQKILRDPTVIEAVTQFISGSDPCTMMHTDAH</sequence>
<dbReference type="AlphaFoldDB" id="A0A368L4D1"/>